<dbReference type="PROSITE" id="PS50103">
    <property type="entry name" value="ZF_C3H1"/>
    <property type="match status" value="1"/>
</dbReference>
<keyword evidence="3" id="KW-0479">Metal-binding</keyword>
<feature type="compositionally biased region" description="Basic and acidic residues" evidence="6">
    <location>
        <begin position="1403"/>
        <end position="1427"/>
    </location>
</feature>
<reference evidence="10" key="2">
    <citation type="submission" date="2024-04" db="EMBL/GenBank/DDBJ databases">
        <authorList>
            <person name="Chen Y."/>
            <person name="Shah S."/>
            <person name="Dougan E. K."/>
            <person name="Thang M."/>
            <person name="Chan C."/>
        </authorList>
    </citation>
    <scope>NUCLEOTIDE SEQUENCE [LARGE SCALE GENOMIC DNA]</scope>
</reference>
<feature type="coiled-coil region" evidence="5">
    <location>
        <begin position="325"/>
        <end position="352"/>
    </location>
</feature>
<organism evidence="9">
    <name type="scientific">Cladocopium goreaui</name>
    <dbReference type="NCBI Taxonomy" id="2562237"/>
    <lineage>
        <taxon>Eukaryota</taxon>
        <taxon>Sar</taxon>
        <taxon>Alveolata</taxon>
        <taxon>Dinophyceae</taxon>
        <taxon>Suessiales</taxon>
        <taxon>Symbiodiniaceae</taxon>
        <taxon>Cladocopium</taxon>
    </lineage>
</organism>
<feature type="compositionally biased region" description="Basic residues" evidence="6">
    <location>
        <begin position="1587"/>
        <end position="1607"/>
    </location>
</feature>
<dbReference type="EMBL" id="CAMXCT010000302">
    <property type="protein sequence ID" value="CAI3976872.1"/>
    <property type="molecule type" value="Genomic_DNA"/>
</dbReference>
<feature type="domain" description="C3H1-type" evidence="7">
    <location>
        <begin position="89"/>
        <end position="116"/>
    </location>
</feature>
<gene>
    <name evidence="9" type="ORF">C1SCF055_LOCUS5060</name>
</gene>
<keyword evidence="12" id="KW-1185">Reference proteome</keyword>
<keyword evidence="1" id="KW-0596">Phosphopantetheine</keyword>
<keyword evidence="4" id="KW-0808">Transferase</keyword>
<dbReference type="Proteomes" id="UP001152797">
    <property type="component" value="Unassembled WGS sequence"/>
</dbReference>
<dbReference type="GO" id="GO:0008270">
    <property type="term" value="F:zinc ion binding"/>
    <property type="evidence" value="ECO:0007669"/>
    <property type="project" value="UniProtKB-KW"/>
</dbReference>
<dbReference type="InterPro" id="IPR014030">
    <property type="entry name" value="Ketoacyl_synth_N"/>
</dbReference>
<dbReference type="EMBL" id="CAMXCT020000302">
    <property type="protein sequence ID" value="CAL1130247.1"/>
    <property type="molecule type" value="Genomic_DNA"/>
</dbReference>
<dbReference type="PANTHER" id="PTHR43775">
    <property type="entry name" value="FATTY ACID SYNTHASE"/>
    <property type="match status" value="1"/>
</dbReference>
<dbReference type="GO" id="GO:0006633">
    <property type="term" value="P:fatty acid biosynthetic process"/>
    <property type="evidence" value="ECO:0007669"/>
    <property type="project" value="TreeGrafter"/>
</dbReference>
<evidence type="ECO:0000313" key="11">
    <source>
        <dbReference type="EMBL" id="CAL4764184.1"/>
    </source>
</evidence>
<feature type="compositionally biased region" description="Basic and acidic residues" evidence="6">
    <location>
        <begin position="2419"/>
        <end position="2428"/>
    </location>
</feature>
<evidence type="ECO:0000313" key="12">
    <source>
        <dbReference type="Proteomes" id="UP001152797"/>
    </source>
</evidence>
<name>A0A9P1BP55_9DINO</name>
<dbReference type="SMART" id="SM00825">
    <property type="entry name" value="PKS_KS"/>
    <property type="match status" value="1"/>
</dbReference>
<dbReference type="InterPro" id="IPR050091">
    <property type="entry name" value="PKS_NRPS_Biosynth_Enz"/>
</dbReference>
<dbReference type="SUPFAM" id="SSF53901">
    <property type="entry name" value="Thiolase-like"/>
    <property type="match status" value="1"/>
</dbReference>
<dbReference type="InterPro" id="IPR020841">
    <property type="entry name" value="PKS_Beta-ketoAc_synthase_dom"/>
</dbReference>
<comment type="caution">
    <text evidence="9">The sequence shown here is derived from an EMBL/GenBank/DDBJ whole genome shotgun (WGS) entry which is preliminary data.</text>
</comment>
<dbReference type="InterPro" id="IPR000571">
    <property type="entry name" value="Znf_CCCH"/>
</dbReference>
<dbReference type="CDD" id="cd00833">
    <property type="entry name" value="PKS"/>
    <property type="match status" value="1"/>
</dbReference>
<evidence type="ECO:0000256" key="3">
    <source>
        <dbReference type="PROSITE-ProRule" id="PRU00723"/>
    </source>
</evidence>
<reference evidence="9" key="1">
    <citation type="submission" date="2022-10" db="EMBL/GenBank/DDBJ databases">
        <authorList>
            <person name="Chen Y."/>
            <person name="Dougan E. K."/>
            <person name="Chan C."/>
            <person name="Rhodes N."/>
            <person name="Thang M."/>
        </authorList>
    </citation>
    <scope>NUCLEOTIDE SEQUENCE</scope>
</reference>
<dbReference type="Pfam" id="PF00109">
    <property type="entry name" value="ketoacyl-synt"/>
    <property type="match status" value="2"/>
</dbReference>
<evidence type="ECO:0000256" key="6">
    <source>
        <dbReference type="SAM" id="MobiDB-lite"/>
    </source>
</evidence>
<comment type="similarity">
    <text evidence="4">Belongs to the thiolase-like superfamily. Beta-ketoacyl-ACP synthases family.</text>
</comment>
<evidence type="ECO:0000256" key="4">
    <source>
        <dbReference type="RuleBase" id="RU003694"/>
    </source>
</evidence>
<keyword evidence="3" id="KW-0862">Zinc</keyword>
<dbReference type="PROSITE" id="PS52004">
    <property type="entry name" value="KS3_2"/>
    <property type="match status" value="1"/>
</dbReference>
<feature type="compositionally biased region" description="Basic residues" evidence="6">
    <location>
        <begin position="1386"/>
        <end position="1402"/>
    </location>
</feature>
<feature type="compositionally biased region" description="Polar residues" evidence="6">
    <location>
        <begin position="64"/>
        <end position="81"/>
    </location>
</feature>
<feature type="compositionally biased region" description="Basic residues" evidence="6">
    <location>
        <begin position="2395"/>
        <end position="2404"/>
    </location>
</feature>
<proteinExistence type="inferred from homology"/>
<dbReference type="InterPro" id="IPR014031">
    <property type="entry name" value="Ketoacyl_synth_C"/>
</dbReference>
<keyword evidence="3" id="KW-0863">Zinc-finger</keyword>
<feature type="region of interest" description="Disordered" evidence="6">
    <location>
        <begin position="64"/>
        <end position="84"/>
    </location>
</feature>
<keyword evidence="5" id="KW-0175">Coiled coil</keyword>
<evidence type="ECO:0000256" key="5">
    <source>
        <dbReference type="SAM" id="Coils"/>
    </source>
</evidence>
<dbReference type="GO" id="GO:0004312">
    <property type="term" value="F:fatty acid synthase activity"/>
    <property type="evidence" value="ECO:0007669"/>
    <property type="project" value="TreeGrafter"/>
</dbReference>
<feature type="region of interest" description="Disordered" evidence="6">
    <location>
        <begin position="2395"/>
        <end position="2454"/>
    </location>
</feature>
<dbReference type="OrthoDB" id="329835at2759"/>
<accession>A0A9P1BP55</accession>
<dbReference type="Gene3D" id="3.40.47.10">
    <property type="match status" value="1"/>
</dbReference>
<evidence type="ECO:0000313" key="10">
    <source>
        <dbReference type="EMBL" id="CAL1130247.1"/>
    </source>
</evidence>
<evidence type="ECO:0000256" key="1">
    <source>
        <dbReference type="ARBA" id="ARBA00022450"/>
    </source>
</evidence>
<feature type="compositionally biased region" description="Low complexity" evidence="6">
    <location>
        <begin position="1632"/>
        <end position="1643"/>
    </location>
</feature>
<feature type="compositionally biased region" description="Basic and acidic residues" evidence="6">
    <location>
        <begin position="1524"/>
        <end position="1537"/>
    </location>
</feature>
<dbReference type="PANTHER" id="PTHR43775:SF37">
    <property type="entry name" value="SI:DKEY-61P9.11"/>
    <property type="match status" value="1"/>
</dbReference>
<keyword evidence="2" id="KW-0597">Phosphoprotein</keyword>
<dbReference type="InterPro" id="IPR016039">
    <property type="entry name" value="Thiolase-like"/>
</dbReference>
<feature type="compositionally biased region" description="Basic and acidic residues" evidence="6">
    <location>
        <begin position="1608"/>
        <end position="1619"/>
    </location>
</feature>
<evidence type="ECO:0000313" key="9">
    <source>
        <dbReference type="EMBL" id="CAI3976872.1"/>
    </source>
</evidence>
<feature type="region of interest" description="Disordered" evidence="6">
    <location>
        <begin position="379"/>
        <end position="432"/>
    </location>
</feature>
<evidence type="ECO:0000259" key="7">
    <source>
        <dbReference type="PROSITE" id="PS50103"/>
    </source>
</evidence>
<feature type="compositionally biased region" description="Basic and acidic residues" evidence="6">
    <location>
        <begin position="1508"/>
        <end position="1517"/>
    </location>
</feature>
<sequence length="2705" mass="299002">MGFFSDPVMAALRYFNFVYEEPIPQLGGTGDATEQIEEKETQAASYVAESEDKLCVLTFDESESQMSPMSLEPQPTRSANEGSRGHPVFCRRACIRFAKGVCEMGDACSFCHHEHPRYVTPYKPQRRQLNHMEIGELLAVLLPHIRRSIEVAQIEATNIIEMLEGEVGSTQAPSEDRALHRTLSRMPLSALLGLIVRRDAFGVAASDWLQRHQGVPTILIDWGILNILNAITVHREGYRYRLDKDTLEALKKKTLLLPEWLRLPPAKKALALASEAPDVLWPADFDLQRQAEATTGVTGGGWWTSKKAFEVLDAICEALVARGHCHVQRGDAQKLRQRAEEARENAEKLEDVGWLRAETEHAYVGAENMTRIKELRLLETPETEEQQALPEPVEVDTKSESSWFDPDLYGSESEAEEVKEDTKPRGRNAPPDYEALKEFNQHLSVLTDLLANSPAAFGCHSLYSQTGTILRVPHMAEGVSLVGKAGSMDERDKRMAEEFMMWVVARRLCIFYKVEGQGVVELTAKSSEGAIGGRLRLSAGSVLLFRHDLLDYRYLPETDEALVLQTWLMDKVVSVVSSNRESGCDRVHVKSMTERFPAGAENCDMSFALFTAGSDTLLEPPLTRFDKDLYYAPDRDAPLRGLAYIIHGSFVNEDQLIGFDNDFFGIDIEEAQAISPSQRWVMEVGYEVLWKAGWTKQGLRGQRIGSFMGDSGSEWNVIYLKKDRYQLTNNSGFVTCSRLSHTLGLTGPNVTVDTACSASLVATNAAAHMMVRRNTQIGEKIAPLSEDNMKDQAQLKYAVCMGILVMLHPGGWIGECAATMLSYKGRAFTFDVGADGFIRGEGCCAVHLAAENDAERAAGERSLAVLLGSCANQDGRSASLTAPHGPSQQMCIRASLAEARLQPGEVQVGECHGTGTALGDPIEIGAMKSVQFNKRGESPLLHASAKSNVGHEEANAGTCGFIKLSVLGHLTGGRPDCVNGGLVPADCLHVFTAASCRLCSRRPPTVFAAASCADCVHGGLLPTVFTAATSRLCSRRPLVPTVFTAASGRLCSRRQPADCVRGGLLCRLCSRRRLADCVHGGNQPTVIAAASCADCVHGGLWPTVFTAATSRLCSRRLPSDCVRSRRIHADRVHGGNQPTVFAAVSCADCVHSGLLPTVFTAAGRSIDTVVDKFLALMRRLSALWCLLKRDRAVLFLCRSLNVSVFTLVMEWFVFVVKGSKQFKGVFFRSRHGGFVPSVVHCVGSIGEKNAERGGEITFHLRFRCCQLRSGFGSFAYGHGGFDVDCHVAAALCRLLAAALSRLPCCCGGFVPTALLRRLYADCHVVAAALCRLPCCGGVAPTAMLRRLRLTMDPGGHMDGFLEACGDLSFSALVEKDEEIGSSSPPKAKKRKKDKKEKKGKKTSKVEKELAGDKDQELMADKASKLPAEEDPDETWPEHLPRPPPLDPYYLLGVPEEAPSHEDEEKPSKRAMQRALQGFSRKSGGWKHKKRGMFLKTWFGFFASPRCRAMSDDPRRGAEGPGRSRANEKGSGLERPPEPRGPPRGMGLYSAGPKASMGHPASPGPVATAPRYSGSRHGPDETDDQEKKKTKKRRRSRSRSRGRDRRRRGAEERRAEKAMPAERPTLPPPPKPAALKSSDSSSAESSKEDIEEEPEPAPASAGSQALAVPKQTGAVPVWLQAKVDNLSRKAVSFSRALTGAQQALRTSARIAREAAVSFDSELENFQVAQRELAELWTAGQPWSRHCRVCKDKPCDKCWWARKGRKFKAFFPWLRFGRRLNDDASGFGFGCSACAQFACQMSSTTSIFSGKNVLPTPCRSNRMPVKCSDNLENFAAFAVGLHRLKSYTLRRQEALRFMEGSVSENDLVSAPSYLDFVGKLEDMQKGHSMRNGGSCSDRTVLMHWCISESLLRLWRCKLSKATTLCLVRDERKGKLLIRFRSCSNDMDVCSGTLGCVRMKGGSAEDIVTATAKAMRIFCTSFFNAPRLGKGLQQQGGFDRSLFNHMRSIVHMLTTDSHPAELLASNIMKGNRKSAEERHNRDPFLPNVVLVGRDGAHASTRLVKRPWSCIAVLQETFDCTIRHSDSPVQKIFNSQHFSRWFEDYVHQEGCTLGTEMVARYFASSSLLLALGADAADSLLQLTRFLDNESCDPALLNQEIGHFLDEIHVQFLHGKAWEISGYSKHMVEVLESGTLFALSGGQGRQLRVSAAVKDKALQDFQPWVRLCEATVRAEFPHFEVLNAMLVFNLSDRPTTKPAPKETSACLRRIALALDVDPAGLRYEWESLRPIAEAQKRLSQLDNREAWKAAYDHTQKNAHARKKYALKHLPKTLRAYACWTPSSSGVEQSFSKADRCYHTGRFGPKAADTERRSISVLTMSGKESQKDIIEGARQLYAAAVKRHKGRQAKPRFDKGTKKKKHPKSEHTFLEKKKASVQKAIQKSVTSSSSSRPPSAEDLQLSAKGMKELKLQNKRRLDRAVEAAENGYLLTSDAGQHPFSEVLKKKATCDAKDNKRIQMMAKHKVELQNKCFAQQWNFKSLGARKTYCEEAGLRPLLLPLVYVSDPRLADVFIASSEVVSEKIYLLAVACGGCVLSKAVLEGRQGFKLQYQKAAFNRLREFHVGIHCSAAFQAKHTAFMKVLSWVVQTTGWRRLKVERLDKNRSISLVAEDDPEAKSLQKKSFLTLQKSGFVKHLTDKCEAKDKSFLVAVL</sequence>
<evidence type="ECO:0000259" key="8">
    <source>
        <dbReference type="PROSITE" id="PS52004"/>
    </source>
</evidence>
<protein>
    <submittedName>
        <fullName evidence="11">Phthiocerol synthesis polyketide synthase type I PpsD</fullName>
    </submittedName>
</protein>
<evidence type="ECO:0000256" key="2">
    <source>
        <dbReference type="ARBA" id="ARBA00022553"/>
    </source>
</evidence>
<feature type="compositionally biased region" description="Basic and acidic residues" evidence="6">
    <location>
        <begin position="1457"/>
        <end position="1467"/>
    </location>
</feature>
<feature type="region of interest" description="Disordered" evidence="6">
    <location>
        <begin position="1376"/>
        <end position="1486"/>
    </location>
</feature>
<dbReference type="EMBL" id="CAMXCT030000302">
    <property type="protein sequence ID" value="CAL4764184.1"/>
    <property type="molecule type" value="Genomic_DNA"/>
</dbReference>
<feature type="domain" description="Ketosynthase family 3 (KS3)" evidence="8">
    <location>
        <begin position="584"/>
        <end position="1009"/>
    </location>
</feature>
<feature type="region of interest" description="Disordered" evidence="6">
    <location>
        <begin position="1504"/>
        <end position="1664"/>
    </location>
</feature>
<dbReference type="Pfam" id="PF02801">
    <property type="entry name" value="Ketoacyl-synt_C"/>
    <property type="match status" value="1"/>
</dbReference>
<feature type="zinc finger region" description="C3H1-type" evidence="3">
    <location>
        <begin position="89"/>
        <end position="116"/>
    </location>
</feature>